<evidence type="ECO:0000256" key="1">
    <source>
        <dbReference type="SAM" id="MobiDB-lite"/>
    </source>
</evidence>
<dbReference type="Proteomes" id="UP000887566">
    <property type="component" value="Unplaced"/>
</dbReference>
<evidence type="ECO:0000313" key="3">
    <source>
        <dbReference type="WBParaSite" id="PSAMB.scaffold1105size35898.g11044.t1"/>
    </source>
</evidence>
<evidence type="ECO:0000313" key="2">
    <source>
        <dbReference type="Proteomes" id="UP000887566"/>
    </source>
</evidence>
<organism evidence="2 3">
    <name type="scientific">Plectus sambesii</name>
    <dbReference type="NCBI Taxonomy" id="2011161"/>
    <lineage>
        <taxon>Eukaryota</taxon>
        <taxon>Metazoa</taxon>
        <taxon>Ecdysozoa</taxon>
        <taxon>Nematoda</taxon>
        <taxon>Chromadorea</taxon>
        <taxon>Plectida</taxon>
        <taxon>Plectina</taxon>
        <taxon>Plectoidea</taxon>
        <taxon>Plectidae</taxon>
        <taxon>Plectus</taxon>
    </lineage>
</organism>
<keyword evidence="2" id="KW-1185">Reference proteome</keyword>
<protein>
    <submittedName>
        <fullName evidence="3">Uncharacterized protein</fullName>
    </submittedName>
</protein>
<name>A0A914UM08_9BILA</name>
<dbReference type="WBParaSite" id="PSAMB.scaffold1105size35898.g11044.t1">
    <property type="protein sequence ID" value="PSAMB.scaffold1105size35898.g11044.t1"/>
    <property type="gene ID" value="PSAMB.scaffold1105size35898.g11044"/>
</dbReference>
<proteinExistence type="predicted"/>
<reference evidence="3" key="1">
    <citation type="submission" date="2022-11" db="UniProtKB">
        <authorList>
            <consortium name="WormBaseParasite"/>
        </authorList>
    </citation>
    <scope>IDENTIFICATION</scope>
</reference>
<sequence>MTPAAMEITADKTLASRKSSACNNSAVASEVHYARAARPQDQHRPEEALCSRRSGLNAANRIILVVASRRRRRAPSTAAAVARACLDGRAVDDRRVDFYHRQQPATMTPTTTTTMMMTTRIAVENNYRPIELRHSDRRSTEQHSAQARKAAFASDPMRWRPARPAVAGMDR</sequence>
<dbReference type="AlphaFoldDB" id="A0A914UM08"/>
<accession>A0A914UM08</accession>
<feature type="region of interest" description="Disordered" evidence="1">
    <location>
        <begin position="135"/>
        <end position="171"/>
    </location>
</feature>